<dbReference type="Gene3D" id="3.40.50.1000">
    <property type="entry name" value="HAD superfamily/HAD-like"/>
    <property type="match status" value="1"/>
</dbReference>
<name>A0A2T5BPF1_9RHOB</name>
<evidence type="ECO:0000313" key="3">
    <source>
        <dbReference type="Proteomes" id="UP000243859"/>
    </source>
</evidence>
<evidence type="ECO:0000256" key="1">
    <source>
        <dbReference type="ARBA" id="ARBA00022801"/>
    </source>
</evidence>
<dbReference type="EMBL" id="QAAA01000020">
    <property type="protein sequence ID" value="PTN00888.1"/>
    <property type="molecule type" value="Genomic_DNA"/>
</dbReference>
<dbReference type="InterPro" id="IPR023214">
    <property type="entry name" value="HAD_sf"/>
</dbReference>
<dbReference type="Proteomes" id="UP000243859">
    <property type="component" value="Unassembled WGS sequence"/>
</dbReference>
<keyword evidence="3" id="KW-1185">Reference proteome</keyword>
<dbReference type="SUPFAM" id="SSF56784">
    <property type="entry name" value="HAD-like"/>
    <property type="match status" value="1"/>
</dbReference>
<dbReference type="SFLD" id="SFLDG01129">
    <property type="entry name" value="C1.5:_HAD__Beta-PGM__Phosphata"/>
    <property type="match status" value="1"/>
</dbReference>
<reference evidence="2 3" key="1">
    <citation type="submission" date="2018-04" db="EMBL/GenBank/DDBJ databases">
        <title>Genomic Encyclopedia of Archaeal and Bacterial Type Strains, Phase II (KMG-II): from individual species to whole genera.</title>
        <authorList>
            <person name="Goeker M."/>
        </authorList>
    </citation>
    <scope>NUCLEOTIDE SEQUENCE [LARGE SCALE GENOMIC DNA]</scope>
    <source>
        <strain evidence="2 3">DSM 18064</strain>
    </source>
</reference>
<evidence type="ECO:0000313" key="2">
    <source>
        <dbReference type="EMBL" id="PTN00888.1"/>
    </source>
</evidence>
<keyword evidence="1 2" id="KW-0378">Hydrolase</keyword>
<dbReference type="NCBIfam" id="TIGR01549">
    <property type="entry name" value="HAD-SF-IA-v1"/>
    <property type="match status" value="1"/>
</dbReference>
<protein>
    <submittedName>
        <fullName evidence="2">HAD superfamily hydrolase (TIGR01509 family)/HAD superfamily hydrolase (TIGR01549 family)</fullName>
    </submittedName>
</protein>
<dbReference type="InterPro" id="IPR051540">
    <property type="entry name" value="S-2-haloacid_dehalogenase"/>
</dbReference>
<dbReference type="PANTHER" id="PTHR43316">
    <property type="entry name" value="HYDROLASE, HALOACID DELAHOGENASE-RELATED"/>
    <property type="match status" value="1"/>
</dbReference>
<sequence>MLQSGQVIAGHHDIKAVCFDVFGTIVEITDKRKPYRPLIDALQPAAARALRHRLMREDRALDSWAGALEVDLPEGLLDQVASEIASELLSVRLRPGVDAIWADLRAQGVRIAVCSNLATPYGAVLQNLLPDPPDAMILSYQVGFLKPEPDIYGCVAKALGLDCAEILFTGDTPSADVEGPRAAGMKAMPIHIFEAAMTERGR</sequence>
<dbReference type="InterPro" id="IPR036412">
    <property type="entry name" value="HAD-like_sf"/>
</dbReference>
<organism evidence="2 3">
    <name type="scientific">Rhodovulum imhoffii</name>
    <dbReference type="NCBI Taxonomy" id="365340"/>
    <lineage>
        <taxon>Bacteria</taxon>
        <taxon>Pseudomonadati</taxon>
        <taxon>Pseudomonadota</taxon>
        <taxon>Alphaproteobacteria</taxon>
        <taxon>Rhodobacterales</taxon>
        <taxon>Paracoccaceae</taxon>
        <taxon>Rhodovulum</taxon>
    </lineage>
</organism>
<comment type="caution">
    <text evidence="2">The sequence shown here is derived from an EMBL/GenBank/DDBJ whole genome shotgun (WGS) entry which is preliminary data.</text>
</comment>
<dbReference type="SFLD" id="SFLDS00003">
    <property type="entry name" value="Haloacid_Dehalogenase"/>
    <property type="match status" value="1"/>
</dbReference>
<proteinExistence type="predicted"/>
<dbReference type="GO" id="GO:0016787">
    <property type="term" value="F:hydrolase activity"/>
    <property type="evidence" value="ECO:0007669"/>
    <property type="project" value="UniProtKB-KW"/>
</dbReference>
<dbReference type="Pfam" id="PF00702">
    <property type="entry name" value="Hydrolase"/>
    <property type="match status" value="1"/>
</dbReference>
<dbReference type="PRINTS" id="PR00413">
    <property type="entry name" value="HADHALOGNASE"/>
</dbReference>
<dbReference type="InterPro" id="IPR006439">
    <property type="entry name" value="HAD-SF_hydro_IA"/>
</dbReference>
<dbReference type="AlphaFoldDB" id="A0A2T5BPF1"/>
<gene>
    <name evidence="2" type="ORF">C8N32_1206</name>
</gene>
<accession>A0A2T5BPF1</accession>